<dbReference type="EMBL" id="JACTNG010000011">
    <property type="protein sequence ID" value="MBO1080940.1"/>
    <property type="molecule type" value="Genomic_DNA"/>
</dbReference>
<evidence type="ECO:0000313" key="2">
    <source>
        <dbReference type="EMBL" id="MBO1080940.1"/>
    </source>
</evidence>
<dbReference type="Gene3D" id="1.10.1200.10">
    <property type="entry name" value="ACP-like"/>
    <property type="match status" value="1"/>
</dbReference>
<accession>A0ABS3KTY7</accession>
<dbReference type="PROSITE" id="PS50075">
    <property type="entry name" value="CARRIER"/>
    <property type="match status" value="1"/>
</dbReference>
<organism evidence="2 3">
    <name type="scientific">Roseomonas haemaphysalidis</name>
    <dbReference type="NCBI Taxonomy" id="2768162"/>
    <lineage>
        <taxon>Bacteria</taxon>
        <taxon>Pseudomonadati</taxon>
        <taxon>Pseudomonadota</taxon>
        <taxon>Alphaproteobacteria</taxon>
        <taxon>Acetobacterales</taxon>
        <taxon>Roseomonadaceae</taxon>
        <taxon>Roseomonas</taxon>
    </lineage>
</organism>
<evidence type="ECO:0000313" key="3">
    <source>
        <dbReference type="Proteomes" id="UP001518989"/>
    </source>
</evidence>
<dbReference type="RefSeq" id="WP_207419114.1">
    <property type="nucleotide sequence ID" value="NZ_CP061177.1"/>
</dbReference>
<evidence type="ECO:0000259" key="1">
    <source>
        <dbReference type="PROSITE" id="PS50075"/>
    </source>
</evidence>
<protein>
    <submittedName>
        <fullName evidence="2">Phosphopantetheine-binding protein</fullName>
    </submittedName>
</protein>
<dbReference type="SUPFAM" id="SSF47336">
    <property type="entry name" value="ACP-like"/>
    <property type="match status" value="1"/>
</dbReference>
<comment type="caution">
    <text evidence="2">The sequence shown here is derived from an EMBL/GenBank/DDBJ whole genome shotgun (WGS) entry which is preliminary data.</text>
</comment>
<reference evidence="2 3" key="1">
    <citation type="submission" date="2020-09" db="EMBL/GenBank/DDBJ databases">
        <title>Roseomonas.</title>
        <authorList>
            <person name="Zhu W."/>
        </authorList>
    </citation>
    <scope>NUCLEOTIDE SEQUENCE [LARGE SCALE GENOMIC DNA]</scope>
    <source>
        <strain evidence="2 3">573</strain>
    </source>
</reference>
<dbReference type="Proteomes" id="UP001518989">
    <property type="component" value="Unassembled WGS sequence"/>
</dbReference>
<dbReference type="InterPro" id="IPR009081">
    <property type="entry name" value="PP-bd_ACP"/>
</dbReference>
<sequence>MLTRERMRADIAALLHEQPDDIGGEDELMDLGLDSMRAMALLTRWAREANLTLEFSEFAERLTLDAWWAIMARAQAGA</sequence>
<dbReference type="Pfam" id="PF00550">
    <property type="entry name" value="PP-binding"/>
    <property type="match status" value="1"/>
</dbReference>
<keyword evidence="3" id="KW-1185">Reference proteome</keyword>
<proteinExistence type="predicted"/>
<gene>
    <name evidence="2" type="ORF">IAI61_18005</name>
</gene>
<dbReference type="InterPro" id="IPR036736">
    <property type="entry name" value="ACP-like_sf"/>
</dbReference>
<feature type="domain" description="Carrier" evidence="1">
    <location>
        <begin position="1"/>
        <end position="75"/>
    </location>
</feature>
<name>A0ABS3KTY7_9PROT</name>